<dbReference type="InterPro" id="IPR011761">
    <property type="entry name" value="ATP-grasp"/>
</dbReference>
<sequence>MASDHVIVVERLADFRWADAATRVVTAEAFISDCKTELEGRKRQRKVINLCRSYDYLSLGYYCSLLAEARGDRVTPTVETILDLEHRRTQQASVARLERLIPVLGTVPRSVNTLSFHVFFGHIEDPELANLARKAFELFRCPLLEITLERPEGLDGWKIAGVGALDPREVDASRDALFMGALEEFTRRRWRPALIQSAPRMDLAILHDPSDPLPPSNLATLQHIAEVAQSMDIAVELIRKKDYSRLTQFDALFIRETTAVAHHTFKFAKKAEAEGMPVIDDPASILRCTNKAFLAELLREHDIATPRTRLVSKRTMAKFEDTLSYPVVLKVPDGSFSRDVRKAQDFRQFQDIATAMFKESEIVLVQDYMYTAFDWRIGMLAGEPLFAARYHMVRDHWQIIKHVGGGASTEGRTEAVALPDVPPLVIETATQAARLIGDGFYGVDLKQTEAGVFVIEINDNPNLDVGAEDKVLGDEVYRRLLGHLLAKFEKRGAPIGRVLPIAIGSATRPAAILAAFNGASEEAGARTWNISTD</sequence>
<evidence type="ECO:0000313" key="4">
    <source>
        <dbReference type="Proteomes" id="UP001285263"/>
    </source>
</evidence>
<keyword evidence="1" id="KW-0547">Nucleotide-binding</keyword>
<dbReference type="InterPro" id="IPR013651">
    <property type="entry name" value="ATP-grasp_RimK-type"/>
</dbReference>
<evidence type="ECO:0000259" key="2">
    <source>
        <dbReference type="PROSITE" id="PS50975"/>
    </source>
</evidence>
<evidence type="ECO:0000313" key="3">
    <source>
        <dbReference type="EMBL" id="MDY0748918.1"/>
    </source>
</evidence>
<dbReference type="Proteomes" id="UP001285263">
    <property type="component" value="Unassembled WGS sequence"/>
</dbReference>
<keyword evidence="1" id="KW-0067">ATP-binding</keyword>
<evidence type="ECO:0000256" key="1">
    <source>
        <dbReference type="PROSITE-ProRule" id="PRU00409"/>
    </source>
</evidence>
<dbReference type="PROSITE" id="PS50975">
    <property type="entry name" value="ATP_GRASP"/>
    <property type="match status" value="1"/>
</dbReference>
<dbReference type="Gene3D" id="3.40.50.20">
    <property type="match status" value="1"/>
</dbReference>
<dbReference type="InterPro" id="IPR025839">
    <property type="entry name" value="RLAN_dom"/>
</dbReference>
<dbReference type="Gene3D" id="3.30.470.20">
    <property type="entry name" value="ATP-grasp fold, B domain"/>
    <property type="match status" value="1"/>
</dbReference>
<protein>
    <submittedName>
        <fullName evidence="3">RimK family protein</fullName>
    </submittedName>
</protein>
<comment type="caution">
    <text evidence="3">The sequence shown here is derived from an EMBL/GenBank/DDBJ whole genome shotgun (WGS) entry which is preliminary data.</text>
</comment>
<dbReference type="Gene3D" id="3.30.1490.20">
    <property type="entry name" value="ATP-grasp fold, A domain"/>
    <property type="match status" value="1"/>
</dbReference>
<keyword evidence="4" id="KW-1185">Reference proteome</keyword>
<dbReference type="RefSeq" id="WP_320426888.1">
    <property type="nucleotide sequence ID" value="NZ_JAXCLA010000012.1"/>
</dbReference>
<dbReference type="PANTHER" id="PTHR21621:SF0">
    <property type="entry name" value="BETA-CITRYLGLUTAMATE SYNTHASE B-RELATED"/>
    <property type="match status" value="1"/>
</dbReference>
<feature type="domain" description="ATP-grasp" evidence="2">
    <location>
        <begin position="295"/>
        <end position="485"/>
    </location>
</feature>
<organism evidence="3 4">
    <name type="scientific">Roseateles agri</name>
    <dbReference type="NCBI Taxonomy" id="3098619"/>
    <lineage>
        <taxon>Bacteria</taxon>
        <taxon>Pseudomonadati</taxon>
        <taxon>Pseudomonadota</taxon>
        <taxon>Betaproteobacteria</taxon>
        <taxon>Burkholderiales</taxon>
        <taxon>Sphaerotilaceae</taxon>
        <taxon>Roseateles</taxon>
    </lineage>
</organism>
<name>A0ABU5DRH1_9BURK</name>
<dbReference type="Pfam" id="PF08443">
    <property type="entry name" value="RimK"/>
    <property type="match status" value="1"/>
</dbReference>
<gene>
    <name evidence="3" type="ORF">SNE35_30755</name>
</gene>
<accession>A0ABU5DRH1</accession>
<reference evidence="3 4" key="1">
    <citation type="submission" date="2023-11" db="EMBL/GenBank/DDBJ databases">
        <title>Paucibacter sp. nov., isolated from fresh soil in Korea.</title>
        <authorList>
            <person name="Le N.T.T."/>
        </authorList>
    </citation>
    <scope>NUCLEOTIDE SEQUENCE [LARGE SCALE GENOMIC DNA]</scope>
    <source>
        <strain evidence="3 4">R3-3</strain>
    </source>
</reference>
<dbReference type="InterPro" id="IPR013815">
    <property type="entry name" value="ATP_grasp_subdomain_1"/>
</dbReference>
<dbReference type="EMBL" id="JAXCLA010000012">
    <property type="protein sequence ID" value="MDY0748918.1"/>
    <property type="molecule type" value="Genomic_DNA"/>
</dbReference>
<dbReference type="PANTHER" id="PTHR21621">
    <property type="entry name" value="RIBOSOMAL PROTEIN S6 MODIFICATION PROTEIN"/>
    <property type="match status" value="1"/>
</dbReference>
<proteinExistence type="predicted"/>
<dbReference type="SUPFAM" id="SSF56059">
    <property type="entry name" value="Glutathione synthetase ATP-binding domain-like"/>
    <property type="match status" value="1"/>
</dbReference>
<dbReference type="Pfam" id="PF14401">
    <property type="entry name" value="RLAN"/>
    <property type="match status" value="1"/>
</dbReference>